<dbReference type="Gene3D" id="3.90.1600.10">
    <property type="entry name" value="Palm domain of DNA polymerase"/>
    <property type="match status" value="1"/>
</dbReference>
<dbReference type="SUPFAM" id="SSF56672">
    <property type="entry name" value="DNA/RNA polymerases"/>
    <property type="match status" value="1"/>
</dbReference>
<dbReference type="PANTHER" id="PTHR31511">
    <property type="entry name" value="PROTEIN CBG23764"/>
    <property type="match status" value="1"/>
</dbReference>
<reference evidence="2 3" key="1">
    <citation type="submission" date="2017-11" db="EMBL/GenBank/DDBJ databases">
        <title>The genome of Rhizophagus clarus HR1 reveals common genetic basis of auxotrophy among arbuscular mycorrhizal fungi.</title>
        <authorList>
            <person name="Kobayashi Y."/>
        </authorList>
    </citation>
    <scope>NUCLEOTIDE SEQUENCE [LARGE SCALE GENOMIC DNA]</scope>
    <source>
        <strain evidence="2 3">HR1</strain>
    </source>
</reference>
<protein>
    <recommendedName>
        <fullName evidence="4">DNA-directed DNA polymerase</fullName>
    </recommendedName>
</protein>
<evidence type="ECO:0000313" key="2">
    <source>
        <dbReference type="EMBL" id="GBB95084.1"/>
    </source>
</evidence>
<proteinExistence type="predicted"/>
<dbReference type="SMART" id="SM00367">
    <property type="entry name" value="LRR_CC"/>
    <property type="match status" value="3"/>
</dbReference>
<dbReference type="Gene3D" id="3.80.10.10">
    <property type="entry name" value="Ribonuclease Inhibitor"/>
    <property type="match status" value="1"/>
</dbReference>
<evidence type="ECO:0008006" key="4">
    <source>
        <dbReference type="Google" id="ProtNLM"/>
    </source>
</evidence>
<gene>
    <name evidence="2" type="ORF">RclHR1_24710002</name>
</gene>
<dbReference type="InterPro" id="IPR032675">
    <property type="entry name" value="LRR_dom_sf"/>
</dbReference>
<keyword evidence="3" id="KW-1185">Reference proteome</keyword>
<dbReference type="EMBL" id="BEXD01001637">
    <property type="protein sequence ID" value="GBB95084.1"/>
    <property type="molecule type" value="Genomic_DNA"/>
</dbReference>
<organism evidence="2 3">
    <name type="scientific">Rhizophagus clarus</name>
    <dbReference type="NCBI Taxonomy" id="94130"/>
    <lineage>
        <taxon>Eukaryota</taxon>
        <taxon>Fungi</taxon>
        <taxon>Fungi incertae sedis</taxon>
        <taxon>Mucoromycota</taxon>
        <taxon>Glomeromycotina</taxon>
        <taxon>Glomeromycetes</taxon>
        <taxon>Glomerales</taxon>
        <taxon>Glomeraceae</taxon>
        <taxon>Rhizophagus</taxon>
    </lineage>
</organism>
<feature type="region of interest" description="Disordered" evidence="1">
    <location>
        <begin position="25"/>
        <end position="115"/>
    </location>
</feature>
<name>A0A2Z6RB06_9GLOM</name>
<evidence type="ECO:0000256" key="1">
    <source>
        <dbReference type="SAM" id="MobiDB-lite"/>
    </source>
</evidence>
<comment type="caution">
    <text evidence="2">The sequence shown here is derived from an EMBL/GenBank/DDBJ whole genome shotgun (WGS) entry which is preliminary data.</text>
</comment>
<sequence length="1681" mass="193460">MVRKDKKNRICECCGKTLATPQKLRQHYSSTKNQCSLPSENNNNQRRVNTPKVTRPIRPKSSRPRSPSLVPAPAVHTKGKDRRKEKITPTPVPKPEKELPKSKTVITSSKPSEVELQDAHIDRHARKSGEHMRTWGARLRRRWAEVTGEECDLPKTLKECQRLHHDLLQADDEAYENVQKEITDPEPTLSPNNQKDSEAGPGPTTQANRKKQRKIVNPITAVDIYFEECPVGRDLERPHQNRSLMSKWVGIVPHPEENPAYAFNVPVFGHEYAEAPYIPQLISASRPKIKEVLQTELHRKDQIKSAIVVKCLYLLDKKDKEDFANKVYKVKYHRGEMRAILLEGNIDEHITLTVGEIDKQVEEALLKGSGYTLERIEEISIEAYNLKRGTGGSFIPTPKKLANTKCTINPDNQGLIDPETNKLSEKCLQGALGCYFAHQDGHTDHLERIFRAKNLKPYLDIVKLDGIPMPTPICSRIFDKIEEMNPDITISVWEWKEETATPKPVIASKNFKRQHKIRLLALTDITKSEDDKYGQKNHFLWIKNSSRLIYGDSAHKEKKHLCDGCFQSFPSEKSLDHHIEWCPGIHENAPQRVTMPVKGVNDFEEFKNYGRMINALCVIIADFEADNKKCDEKYGGSMRKLAEQKANSFCYLVHWIDTGDVWGPFLYRGENATQEFVRRIDQELVSINEVLAVKHDRKVTEEDKKKFAEADTCWICKGKFAINTEEIERLESKIVGLNKKVEKFDKKSFKTYLNAEHNGIQTTIEKATKAIASEKAKADKVWDHCHITVIFHNFRGYDSHLVCESVGRSANAIQIRVIAETFERYKSMKVGQLKLYRGANSISISQGIYCYDYIDSQDRFLETELPPIHEFHSTLKGKITLDDYQHAQKVWKEFGCKNLGEYHDIYLKTDVLSLADVWTEFRKMSMEYYELDPSHYVSAPSLSWDAQLKMTGVRIELFTDMAMHDFTEKAKRGGISMACQRYFKANNPKMGEAYNPSKPTSWISYVDATNLYGHSMSQYLPIRNYQWEASREYLLKNPAMQKAYLEMVLKAKPNARRGYFLNIKSHFPLKTHDYLRDLPPAVENVAVEKDWLCPYNAKLVEQLDGGRFSATEKLVPHLGPRKNYVIHYQELQYYVKLGMVVDEVSEILSFDQTNWLEPYISFNTEKRNEAKKAGNTFLSDFFKLMNVSVYGKTMENVRKYQDVKIMKNNNERDEKAFLKKVHKPSFKYARQLGNTLIGAHMGKASVTLNKPIIVGATVLGLSKLHMYEFWYGYVKEKYGDKARLGYMDTDSYIFETETEDIYRDMAERPDLFNLNGDQTVGKYKDETPDNAISLSTHIRAKSYHYVLADKTTSSRHKGVSKKGMGEMATDTYFPSLVGTLLDDPVDEAKIFDPMTQVYLDCLFGKEVFYAKNVGIRSKDHILSLVETEKKALCPIDTKRWILSDGITTLPYGHWRNMIYKNMVKDGIPHEEAEKRAMRAKLPEKYQNEYKSIYPALYVSRLWYRCGAPILWRRIELKGGEAEDRTRLERFLKIVPGGGRKPVYSSKLTHLKITRYPSLSNKKIKGIVHTFPNIIHLNFEGSTDDRFGKTLKLIAKSYPNLEYLNISTLQGLRGKNDIGLTAIAELCHKLEYLNISNHTEFSKQSVCNIIRSCPRLQQLDLSYCEITDITIEEIARSCHILI</sequence>
<dbReference type="PANTHER" id="PTHR31511:SF12">
    <property type="entry name" value="RHO TERMINATION FACTOR N-TERMINAL DOMAIN-CONTAINING PROTEIN"/>
    <property type="match status" value="1"/>
</dbReference>
<dbReference type="InterPro" id="IPR006553">
    <property type="entry name" value="Leu-rich_rpt_Cys-con_subtyp"/>
</dbReference>
<dbReference type="InterPro" id="IPR023211">
    <property type="entry name" value="DNA_pol_palm_dom_sf"/>
</dbReference>
<feature type="region of interest" description="Disordered" evidence="1">
    <location>
        <begin position="182"/>
        <end position="213"/>
    </location>
</feature>
<evidence type="ECO:0000313" key="3">
    <source>
        <dbReference type="Proteomes" id="UP000247702"/>
    </source>
</evidence>
<accession>A0A2Z6RB06</accession>
<dbReference type="SUPFAM" id="SSF52047">
    <property type="entry name" value="RNI-like"/>
    <property type="match status" value="1"/>
</dbReference>
<dbReference type="InterPro" id="IPR043502">
    <property type="entry name" value="DNA/RNA_pol_sf"/>
</dbReference>
<dbReference type="Proteomes" id="UP000247702">
    <property type="component" value="Unassembled WGS sequence"/>
</dbReference>
<feature type="compositionally biased region" description="Polar residues" evidence="1">
    <location>
        <begin position="27"/>
        <end position="52"/>
    </location>
</feature>